<evidence type="ECO:0000313" key="2">
    <source>
        <dbReference type="EMBL" id="SFC32782.1"/>
    </source>
</evidence>
<dbReference type="Pfam" id="PF00300">
    <property type="entry name" value="His_Phos_1"/>
    <property type="match status" value="1"/>
</dbReference>
<proteinExistence type="predicted"/>
<keyword evidence="1" id="KW-0378">Hydrolase</keyword>
<accession>A0AAJ4W8P5</accession>
<dbReference type="PANTHER" id="PTHR20935">
    <property type="entry name" value="PHOSPHOGLYCERATE MUTASE-RELATED"/>
    <property type="match status" value="1"/>
</dbReference>
<dbReference type="AlphaFoldDB" id="A0AAJ4W8P5"/>
<dbReference type="InterPro" id="IPR004449">
    <property type="entry name" value="SixA"/>
</dbReference>
<dbReference type="InterPro" id="IPR013078">
    <property type="entry name" value="His_Pase_superF_clade-1"/>
</dbReference>
<dbReference type="PANTHER" id="PTHR20935:SF1">
    <property type="entry name" value="SLL1549 PROTEIN"/>
    <property type="match status" value="1"/>
</dbReference>
<dbReference type="InterPro" id="IPR029033">
    <property type="entry name" value="His_PPase_superfam"/>
</dbReference>
<comment type="caution">
    <text evidence="2">The sequence shown here is derived from an EMBL/GenBank/DDBJ whole genome shotgun (WGS) entry which is preliminary data.</text>
</comment>
<reference evidence="2 3" key="1">
    <citation type="submission" date="2016-10" db="EMBL/GenBank/DDBJ databases">
        <authorList>
            <person name="Varghese N."/>
            <person name="Submissions S."/>
        </authorList>
    </citation>
    <scope>NUCLEOTIDE SEQUENCE [LARGE SCALE GENOMIC DNA]</scope>
    <source>
        <strain evidence="2 3">DSM 5563</strain>
    </source>
</reference>
<gene>
    <name evidence="2" type="ORF">SAMN02745723_10286</name>
</gene>
<dbReference type="SUPFAM" id="SSF53254">
    <property type="entry name" value="Phosphoglycerate mutase-like"/>
    <property type="match status" value="1"/>
</dbReference>
<dbReference type="GO" id="GO:0005737">
    <property type="term" value="C:cytoplasm"/>
    <property type="evidence" value="ECO:0007669"/>
    <property type="project" value="InterPro"/>
</dbReference>
<dbReference type="Gene3D" id="3.40.50.1240">
    <property type="entry name" value="Phosphoglycerate mutase-like"/>
    <property type="match status" value="1"/>
</dbReference>
<dbReference type="RefSeq" id="WP_074820733.1">
    <property type="nucleotide sequence ID" value="NZ_FOLW01000002.1"/>
</dbReference>
<sequence length="159" mass="17489">MQIFIMRHGEASYHADSDPQRPLTDKGRQQTAEMALWLRKKIAEIDWVLVSPYVRAQQTLDVFKAEFPIPEPTTIETFSALIPGGDAMLIADYLMTLAQDGVSSVLLVSHLPLVGYLVSELCSGVYPPMFNPSAVACITVEPQTGRGTLDWQQAPDALA</sequence>
<organism evidence="2 3">
    <name type="scientific">Pragia fontium DSM 5563 = ATCC 49100</name>
    <dbReference type="NCBI Taxonomy" id="1122977"/>
    <lineage>
        <taxon>Bacteria</taxon>
        <taxon>Pseudomonadati</taxon>
        <taxon>Pseudomonadota</taxon>
        <taxon>Gammaproteobacteria</taxon>
        <taxon>Enterobacterales</taxon>
        <taxon>Budviciaceae</taxon>
        <taxon>Pragia</taxon>
    </lineage>
</organism>
<dbReference type="Proteomes" id="UP000226420">
    <property type="component" value="Unassembled WGS sequence"/>
</dbReference>
<name>A0AAJ4W8P5_9GAMM</name>
<dbReference type="EMBL" id="FOLW01000002">
    <property type="protein sequence ID" value="SFC32782.1"/>
    <property type="molecule type" value="Genomic_DNA"/>
</dbReference>
<dbReference type="GO" id="GO:0101006">
    <property type="term" value="F:protein histidine phosphatase activity"/>
    <property type="evidence" value="ECO:0007669"/>
    <property type="project" value="InterPro"/>
</dbReference>
<dbReference type="SMART" id="SM00855">
    <property type="entry name" value="PGAM"/>
    <property type="match status" value="1"/>
</dbReference>
<dbReference type="InterPro" id="IPR051021">
    <property type="entry name" value="Mito_Ser/Thr_phosphatase"/>
</dbReference>
<evidence type="ECO:0000313" key="3">
    <source>
        <dbReference type="Proteomes" id="UP000226420"/>
    </source>
</evidence>
<evidence type="ECO:0000256" key="1">
    <source>
        <dbReference type="ARBA" id="ARBA00022801"/>
    </source>
</evidence>
<dbReference type="NCBIfam" id="TIGR00249">
    <property type="entry name" value="sixA"/>
    <property type="match status" value="1"/>
</dbReference>
<dbReference type="CDD" id="cd07067">
    <property type="entry name" value="HP_PGM_like"/>
    <property type="match status" value="1"/>
</dbReference>
<protein>
    <submittedName>
        <fullName evidence="2">Phosphohistidine phosphatase, SixA</fullName>
    </submittedName>
</protein>